<feature type="region of interest" description="Disordered" evidence="1">
    <location>
        <begin position="465"/>
        <end position="484"/>
    </location>
</feature>
<dbReference type="HOGENOM" id="CLU_532308_0_0_1"/>
<organism evidence="3 4">
    <name type="scientific">Uncinula necator</name>
    <name type="common">Grape powdery mildew</name>
    <dbReference type="NCBI Taxonomy" id="52586"/>
    <lineage>
        <taxon>Eukaryota</taxon>
        <taxon>Fungi</taxon>
        <taxon>Dikarya</taxon>
        <taxon>Ascomycota</taxon>
        <taxon>Pezizomycotina</taxon>
        <taxon>Leotiomycetes</taxon>
        <taxon>Erysiphales</taxon>
        <taxon>Erysiphaceae</taxon>
        <taxon>Erysiphe</taxon>
    </lineage>
</organism>
<comment type="caution">
    <text evidence="3">The sequence shown here is derived from an EMBL/GenBank/DDBJ whole genome shotgun (WGS) entry which is preliminary data.</text>
</comment>
<evidence type="ECO:0000313" key="4">
    <source>
        <dbReference type="Proteomes" id="UP000030854"/>
    </source>
</evidence>
<protein>
    <submittedName>
        <fullName evidence="3">Uncharacterized protein</fullName>
    </submittedName>
</protein>
<sequence length="512" mass="58902">MPPYKNSWATNAWNFWRRQWCRYPAHDELFQIFHQRCSGLAKCQDNNQNGLWRIIRSRSDFNSTSSEPTTFISKIVSSNDSQTIHETVRSTQEEISLTTPFIILVVLFIFISLLSLLFLFWRRKKAKNFETSLVKKEEIIEDRSLSLESTLLSHNRISEESNESSARPKLSPVTHKDTLILDIEKELIVEPPLDRHPALKFIDVNNPFPPHPGTRVMMPEILSPLPSPVRQERNSKHMSYSPATKAEPSIAISQETILKYSSDDADLSLLSKETSDKDFYSDKPRSEVEKFKSSSILEKGYQSKCEIIKEEFENGSVQEDYIKLKSNSETEAHPWLQLFSKKNGPRSPVFTNMDTNQSVNVSSGEYHKKIAPIIQDKSDQIHLMSDRWSKSTLELTDSPTNVASDCYIPGSWINSTSLDDINIHNSDIKSYHSSDANQNFGPKKFISLDLGPEINSLYPSKVDYLRNNGSENTNNTDNNYDTDDENYNFGSKIDVPVIERSETKIWRRWLKR</sequence>
<evidence type="ECO:0000256" key="2">
    <source>
        <dbReference type="SAM" id="Phobius"/>
    </source>
</evidence>
<feature type="transmembrane region" description="Helical" evidence="2">
    <location>
        <begin position="101"/>
        <end position="121"/>
    </location>
</feature>
<name>A0A0B1P7Y7_UNCNE</name>
<keyword evidence="4" id="KW-1185">Reference proteome</keyword>
<reference evidence="3 4" key="1">
    <citation type="journal article" date="2014" name="BMC Genomics">
        <title>Adaptive genomic structural variation in the grape powdery mildew pathogen, Erysiphe necator.</title>
        <authorList>
            <person name="Jones L."/>
            <person name="Riaz S."/>
            <person name="Morales-Cruz A."/>
            <person name="Amrine K.C."/>
            <person name="McGuire B."/>
            <person name="Gubler W.D."/>
            <person name="Walker M.A."/>
            <person name="Cantu D."/>
        </authorList>
    </citation>
    <scope>NUCLEOTIDE SEQUENCE [LARGE SCALE GENOMIC DNA]</scope>
    <source>
        <strain evidence="4">c</strain>
    </source>
</reference>
<dbReference type="AlphaFoldDB" id="A0A0B1P7Y7"/>
<keyword evidence="2" id="KW-0812">Transmembrane</keyword>
<dbReference type="EMBL" id="JNVN01001639">
    <property type="protein sequence ID" value="KHJ33076.1"/>
    <property type="molecule type" value="Genomic_DNA"/>
</dbReference>
<keyword evidence="2" id="KW-0472">Membrane</keyword>
<evidence type="ECO:0000313" key="3">
    <source>
        <dbReference type="EMBL" id="KHJ33076.1"/>
    </source>
</evidence>
<evidence type="ECO:0000256" key="1">
    <source>
        <dbReference type="SAM" id="MobiDB-lite"/>
    </source>
</evidence>
<accession>A0A0B1P7Y7</accession>
<proteinExistence type="predicted"/>
<dbReference type="Proteomes" id="UP000030854">
    <property type="component" value="Unassembled WGS sequence"/>
</dbReference>
<keyword evidence="2" id="KW-1133">Transmembrane helix</keyword>
<gene>
    <name evidence="3" type="ORF">EV44_g5112</name>
</gene>